<keyword evidence="3 12" id="KW-0808">Transferase</keyword>
<dbReference type="InterPro" id="IPR030846">
    <property type="entry name" value="DnaG_bac"/>
</dbReference>
<evidence type="ECO:0000256" key="14">
    <source>
        <dbReference type="PIRSR" id="PIRSR002811-1"/>
    </source>
</evidence>
<keyword evidence="8 12" id="KW-0862">Zinc</keyword>
<evidence type="ECO:0000256" key="5">
    <source>
        <dbReference type="ARBA" id="ARBA00022705"/>
    </source>
</evidence>
<dbReference type="GO" id="GO:0006269">
    <property type="term" value="P:DNA replication, synthesis of primer"/>
    <property type="evidence" value="ECO:0007669"/>
    <property type="project" value="UniProtKB-UniRule"/>
</dbReference>
<protein>
    <recommendedName>
        <fullName evidence="12 13">DNA primase</fullName>
        <ecNumber evidence="12">2.7.7.101</ecNumber>
    </recommendedName>
</protein>
<evidence type="ECO:0000256" key="13">
    <source>
        <dbReference type="PIRNR" id="PIRNR002811"/>
    </source>
</evidence>
<dbReference type="PIRSF" id="PIRSF002811">
    <property type="entry name" value="DnaG"/>
    <property type="match status" value="1"/>
</dbReference>
<evidence type="ECO:0000256" key="10">
    <source>
        <dbReference type="ARBA" id="ARBA00023125"/>
    </source>
</evidence>
<evidence type="ECO:0000259" key="15">
    <source>
        <dbReference type="PROSITE" id="PS50880"/>
    </source>
</evidence>
<dbReference type="AlphaFoldDB" id="A0A318XIL2"/>
<keyword evidence="7 12" id="KW-0863">Zinc-finger</keyword>
<evidence type="ECO:0000256" key="1">
    <source>
        <dbReference type="ARBA" id="ARBA00022478"/>
    </source>
</evidence>
<evidence type="ECO:0000256" key="7">
    <source>
        <dbReference type="ARBA" id="ARBA00022771"/>
    </source>
</evidence>
<evidence type="ECO:0000256" key="2">
    <source>
        <dbReference type="ARBA" id="ARBA00022515"/>
    </source>
</evidence>
<keyword evidence="1 12" id="KW-0240">DNA-directed RNA polymerase</keyword>
<evidence type="ECO:0000256" key="11">
    <source>
        <dbReference type="ARBA" id="ARBA00023163"/>
    </source>
</evidence>
<keyword evidence="5 12" id="KW-0235">DNA replication</keyword>
<comment type="similarity">
    <text evidence="12 13">Belongs to the DnaG primase family.</text>
</comment>
<dbReference type="Gene3D" id="3.90.580.10">
    <property type="entry name" value="Zinc finger, CHC2-type domain"/>
    <property type="match status" value="1"/>
</dbReference>
<dbReference type="SUPFAM" id="SSF57783">
    <property type="entry name" value="Zinc beta-ribbon"/>
    <property type="match status" value="1"/>
</dbReference>
<keyword evidence="9" id="KW-0460">Magnesium</keyword>
<evidence type="ECO:0000313" key="17">
    <source>
        <dbReference type="Proteomes" id="UP000248132"/>
    </source>
</evidence>
<dbReference type="Pfam" id="PF13155">
    <property type="entry name" value="Toprim_2"/>
    <property type="match status" value="1"/>
</dbReference>
<dbReference type="InterPro" id="IPR006171">
    <property type="entry name" value="TOPRIM_dom"/>
</dbReference>
<dbReference type="Gene3D" id="1.20.50.20">
    <property type="entry name" value="DnaG, RNA polymerase domain, helical bundle"/>
    <property type="match status" value="1"/>
</dbReference>
<dbReference type="Pfam" id="PF01807">
    <property type="entry name" value="Zn_ribbon_DnaG"/>
    <property type="match status" value="1"/>
</dbReference>
<gene>
    <name evidence="12" type="primary">dnaG</name>
    <name evidence="16" type="ORF">LY28_02405</name>
</gene>
<dbReference type="NCBIfam" id="TIGR01391">
    <property type="entry name" value="dnaG"/>
    <property type="match status" value="1"/>
</dbReference>
<dbReference type="Gene3D" id="3.40.1360.10">
    <property type="match status" value="1"/>
</dbReference>
<dbReference type="SMART" id="SM00493">
    <property type="entry name" value="TOPRIM"/>
    <property type="match status" value="1"/>
</dbReference>
<dbReference type="HAMAP" id="MF_00974">
    <property type="entry name" value="DNA_primase_DnaG"/>
    <property type="match status" value="1"/>
</dbReference>
<evidence type="ECO:0000256" key="3">
    <source>
        <dbReference type="ARBA" id="ARBA00022679"/>
    </source>
</evidence>
<comment type="function">
    <text evidence="12 13">RNA polymerase that catalyzes the synthesis of short RNA molecules used as primers for DNA polymerase during DNA replication.</text>
</comment>
<comment type="cofactor">
    <cofactor evidence="12 13 14">
        <name>Zn(2+)</name>
        <dbReference type="ChEBI" id="CHEBI:29105"/>
    </cofactor>
    <text evidence="12 13 14">Binds 1 zinc ion per monomer.</text>
</comment>
<dbReference type="InterPro" id="IPR019475">
    <property type="entry name" value="DNA_primase_DnaB-bd"/>
</dbReference>
<organism evidence="16 17">
    <name type="scientific">Ruminiclostridium sufflavum DSM 19573</name>
    <dbReference type="NCBI Taxonomy" id="1121337"/>
    <lineage>
        <taxon>Bacteria</taxon>
        <taxon>Bacillati</taxon>
        <taxon>Bacillota</taxon>
        <taxon>Clostridia</taxon>
        <taxon>Eubacteriales</taxon>
        <taxon>Oscillospiraceae</taxon>
        <taxon>Ruminiclostridium</taxon>
    </lineage>
</organism>
<dbReference type="InterPro" id="IPR002694">
    <property type="entry name" value="Znf_CHC2"/>
</dbReference>
<sequence>MANFFPEDLIEEIRVNNDIVEVISEYVKLEKKGKNYFGRCPFHNEKTGSFSVEPVKQIFHCFGCGKGGNVIHFVMSIENLDFIEALKLLADRARIQIPEMNKGVHDDERAKLKKELLQINIEAARFFYNNLIDEKNRIPFQYLAKRKIERQTITKFGLGYAEDKYDTLYRHLKTAGFSDSSIFASGLVIIKEETKKVYDRFRGRIMFPIFDIRGNVIAFGGRVLDSSQPKYMNSPETAVYQKGKHLYAMNFAKSNCAKKIILAEGYMDVISLHQRGIINAVAPLGTALTESQGKLLKKYSEEIILSFDSDSAGQKAALRSLDLLSDIGCNAKVLTIPSGKDPDEFIKTYGVDEFRNLIDSSKSLLDFKLDILDSRIDTSTNEGKVKFIDKAVLILDRIDNNVERELYVKKLSKDFGISEQSIYSEMAKRQKNIEGYERKQLKDIAANKKNTVNKGKTAEFSEERLVKMYLMLLAAICMENNVYFQIKDALDIEKIKAVEIKEALVFACNQIESRAGVLVGEILNKLSSPMAESFANIIQSQSVYENNKKAALDIIKKIDLYGLEARKEEILEIKKRSDLSEGDVELLNQELGSIVLNIAMLKKGL</sequence>
<comment type="catalytic activity">
    <reaction evidence="12">
        <text>ssDNA + n NTP = ssDNA/pppN(pN)n-1 hybrid + (n-1) diphosphate.</text>
        <dbReference type="EC" id="2.7.7.101"/>
    </reaction>
</comment>
<dbReference type="InterPro" id="IPR036977">
    <property type="entry name" value="DNA_primase_Znf_CHC2"/>
</dbReference>
<dbReference type="FunFam" id="3.90.580.10:FF:000001">
    <property type="entry name" value="DNA primase"/>
    <property type="match status" value="1"/>
</dbReference>
<reference evidence="16 17" key="1">
    <citation type="submission" date="2018-06" db="EMBL/GenBank/DDBJ databases">
        <title>Genomic Encyclopedia of Type Strains, Phase I: the one thousand microbial genomes (KMG-I) project.</title>
        <authorList>
            <person name="Kyrpides N."/>
        </authorList>
    </citation>
    <scope>NUCLEOTIDE SEQUENCE [LARGE SCALE GENOMIC DNA]</scope>
    <source>
        <strain evidence="16 17">DSM 19573</strain>
    </source>
</reference>
<dbReference type="EC" id="2.7.7.101" evidence="12"/>
<dbReference type="InterPro" id="IPR037068">
    <property type="entry name" value="DNA_primase_core_N_sf"/>
</dbReference>
<dbReference type="FunFam" id="3.90.980.10:FF:000001">
    <property type="entry name" value="DNA primase"/>
    <property type="match status" value="1"/>
</dbReference>
<dbReference type="Gene3D" id="3.90.980.10">
    <property type="entry name" value="DNA primase, catalytic core, N-terminal domain"/>
    <property type="match status" value="1"/>
</dbReference>
<dbReference type="GO" id="GO:0008270">
    <property type="term" value="F:zinc ion binding"/>
    <property type="evidence" value="ECO:0007669"/>
    <property type="project" value="UniProtKB-UniRule"/>
</dbReference>
<dbReference type="Pfam" id="PF08275">
    <property type="entry name" value="DNAG_N"/>
    <property type="match status" value="1"/>
</dbReference>
<comment type="subunit">
    <text evidence="12">Monomer. Interacts with DnaB.</text>
</comment>
<dbReference type="GO" id="GO:0003677">
    <property type="term" value="F:DNA binding"/>
    <property type="evidence" value="ECO:0007669"/>
    <property type="project" value="UniProtKB-KW"/>
</dbReference>
<keyword evidence="17" id="KW-1185">Reference proteome</keyword>
<evidence type="ECO:0000256" key="4">
    <source>
        <dbReference type="ARBA" id="ARBA00022695"/>
    </source>
</evidence>
<feature type="domain" description="Toprim" evidence="15">
    <location>
        <begin position="258"/>
        <end position="339"/>
    </location>
</feature>
<evidence type="ECO:0000256" key="6">
    <source>
        <dbReference type="ARBA" id="ARBA00022723"/>
    </source>
</evidence>
<dbReference type="GO" id="GO:0003899">
    <property type="term" value="F:DNA-directed RNA polymerase activity"/>
    <property type="evidence" value="ECO:0007669"/>
    <property type="project" value="UniProtKB-UniRule"/>
</dbReference>
<dbReference type="EMBL" id="QKMR01000014">
    <property type="protein sequence ID" value="PYG87025.1"/>
    <property type="molecule type" value="Genomic_DNA"/>
</dbReference>
<dbReference type="InterPro" id="IPR006295">
    <property type="entry name" value="DNA_primase_DnaG"/>
</dbReference>
<dbReference type="OrthoDB" id="9803773at2"/>
<dbReference type="InterPro" id="IPR013264">
    <property type="entry name" value="DNAG_N"/>
</dbReference>
<name>A0A318XIL2_9FIRM</name>
<dbReference type="GO" id="GO:0000428">
    <property type="term" value="C:DNA-directed RNA polymerase complex"/>
    <property type="evidence" value="ECO:0007669"/>
    <property type="project" value="UniProtKB-KW"/>
</dbReference>
<dbReference type="CDD" id="cd03364">
    <property type="entry name" value="TOPRIM_DnaG_primases"/>
    <property type="match status" value="1"/>
</dbReference>
<dbReference type="RefSeq" id="WP_110462426.1">
    <property type="nucleotide sequence ID" value="NZ_QKMR01000014.1"/>
</dbReference>
<evidence type="ECO:0000256" key="12">
    <source>
        <dbReference type="HAMAP-Rule" id="MF_00974"/>
    </source>
</evidence>
<dbReference type="SUPFAM" id="SSF56731">
    <property type="entry name" value="DNA primase core"/>
    <property type="match status" value="1"/>
</dbReference>
<dbReference type="SMART" id="SM00400">
    <property type="entry name" value="ZnF_CHCC"/>
    <property type="match status" value="1"/>
</dbReference>
<dbReference type="Proteomes" id="UP000248132">
    <property type="component" value="Unassembled WGS sequence"/>
</dbReference>
<accession>A0A318XIL2</accession>
<comment type="domain">
    <text evidence="12">Contains an N-terminal zinc-binding domain, a central core domain that contains the primase activity, and a C-terminal DnaB-binding domain.</text>
</comment>
<evidence type="ECO:0000313" key="16">
    <source>
        <dbReference type="EMBL" id="PYG87025.1"/>
    </source>
</evidence>
<dbReference type="PROSITE" id="PS50880">
    <property type="entry name" value="TOPRIM"/>
    <property type="match status" value="1"/>
</dbReference>
<dbReference type="GO" id="GO:0005737">
    <property type="term" value="C:cytoplasm"/>
    <property type="evidence" value="ECO:0007669"/>
    <property type="project" value="TreeGrafter"/>
</dbReference>
<keyword evidence="2 12" id="KW-0639">Primosome</keyword>
<dbReference type="PANTHER" id="PTHR30313:SF2">
    <property type="entry name" value="DNA PRIMASE"/>
    <property type="match status" value="1"/>
</dbReference>
<proteinExistence type="inferred from homology"/>
<keyword evidence="6 12" id="KW-0479">Metal-binding</keyword>
<dbReference type="InterPro" id="IPR050219">
    <property type="entry name" value="DnaG_primase"/>
</dbReference>
<evidence type="ECO:0000256" key="9">
    <source>
        <dbReference type="ARBA" id="ARBA00022842"/>
    </source>
</evidence>
<comment type="caution">
    <text evidence="16">The sequence shown here is derived from an EMBL/GenBank/DDBJ whole genome shotgun (WGS) entry which is preliminary data.</text>
</comment>
<dbReference type="PANTHER" id="PTHR30313">
    <property type="entry name" value="DNA PRIMASE"/>
    <property type="match status" value="1"/>
</dbReference>
<keyword evidence="4 12" id="KW-0548">Nucleotidyltransferase</keyword>
<keyword evidence="10 12" id="KW-0238">DNA-binding</keyword>
<dbReference type="GO" id="GO:1990077">
    <property type="term" value="C:primosome complex"/>
    <property type="evidence" value="ECO:0007669"/>
    <property type="project" value="UniProtKB-KW"/>
</dbReference>
<dbReference type="InterPro" id="IPR034151">
    <property type="entry name" value="TOPRIM_DnaG_bac"/>
</dbReference>
<evidence type="ECO:0000256" key="8">
    <source>
        <dbReference type="ARBA" id="ARBA00022833"/>
    </source>
</evidence>
<feature type="zinc finger region" description="CHC2-type" evidence="12 14">
    <location>
        <begin position="40"/>
        <end position="64"/>
    </location>
</feature>
<keyword evidence="11 12" id="KW-0804">Transcription</keyword>
<dbReference type="Pfam" id="PF10410">
    <property type="entry name" value="DnaB_bind"/>
    <property type="match status" value="1"/>
</dbReference>